<dbReference type="EMBL" id="MLJW01000163">
    <property type="protein sequence ID" value="OIQ95598.1"/>
    <property type="molecule type" value="Genomic_DNA"/>
</dbReference>
<keyword evidence="1" id="KW-0328">Glycosyltransferase</keyword>
<comment type="caution">
    <text evidence="1">The sequence shown here is derived from an EMBL/GenBank/DDBJ whole genome shotgun (WGS) entry which is preliminary data.</text>
</comment>
<name>A0A1J5RHN3_9ZZZZ</name>
<keyword evidence="1" id="KW-0808">Transferase</keyword>
<dbReference type="AlphaFoldDB" id="A0A1J5RHN3"/>
<dbReference type="GO" id="GO:0016757">
    <property type="term" value="F:glycosyltransferase activity"/>
    <property type="evidence" value="ECO:0007669"/>
    <property type="project" value="UniProtKB-KW"/>
</dbReference>
<accession>A0A1J5RHN3</accession>
<dbReference type="SUPFAM" id="SSF53756">
    <property type="entry name" value="UDP-Glycosyltransferase/glycogen phosphorylase"/>
    <property type="match status" value="1"/>
</dbReference>
<proteinExistence type="predicted"/>
<gene>
    <name evidence="1" type="primary">gumI</name>
    <name evidence="1" type="ORF">GALL_223730</name>
</gene>
<organism evidence="1">
    <name type="scientific">mine drainage metagenome</name>
    <dbReference type="NCBI Taxonomy" id="410659"/>
    <lineage>
        <taxon>unclassified sequences</taxon>
        <taxon>metagenomes</taxon>
        <taxon>ecological metagenomes</taxon>
    </lineage>
</organism>
<dbReference type="Gene3D" id="3.40.50.2000">
    <property type="entry name" value="Glycogen Phosphorylase B"/>
    <property type="match status" value="2"/>
</dbReference>
<dbReference type="Pfam" id="PF13692">
    <property type="entry name" value="Glyco_trans_1_4"/>
    <property type="match status" value="1"/>
</dbReference>
<reference evidence="1" key="1">
    <citation type="submission" date="2016-10" db="EMBL/GenBank/DDBJ databases">
        <title>Sequence of Gallionella enrichment culture.</title>
        <authorList>
            <person name="Poehlein A."/>
            <person name="Muehling M."/>
            <person name="Daniel R."/>
        </authorList>
    </citation>
    <scope>NUCLEOTIDE SEQUENCE</scope>
</reference>
<dbReference type="EC" id="2.4.1.251" evidence="1"/>
<protein>
    <submittedName>
        <fullName evidence="1">GDP-mannose:glycolipid 4-beta-D-mannosyltransferase</fullName>
        <ecNumber evidence="1">2.4.1.251</ecNumber>
    </submittedName>
</protein>
<evidence type="ECO:0000313" key="1">
    <source>
        <dbReference type="EMBL" id="OIQ95598.1"/>
    </source>
</evidence>
<sequence>MGSSRPIRVLQPFRELQPTTNPYIVMLHRALENTPGVEPLMFSYRRALCGGYDVVHLHWPETRLEGRTPLRRAVRRALAFAYLLRLRILRIAVVRTVHNLEHPAGLNGLDHLYLRLVDRWTTLRIVINEATPIPAGQPTSVILHGHYRDWFAPYPSTPAVPGRLGYAGLVRRYKNVDGLVGAFREAHSQEADLSLLVAGKPSTAELEEEVRAAAGNDDAVTFELRFLDDADLVRVVTSSELVALPYRHMHNSGAALLALSLNRPVLVPANPATRSLQREVGPGWVHLFNGELDGSDLVAALAAAREPRAAQPDLSRREWSQVGRAHRDAYARALLLRRGLPA</sequence>